<organism evidence="4 5">
    <name type="scientific">Hymenobacter jejuensis</name>
    <dbReference type="NCBI Taxonomy" id="2502781"/>
    <lineage>
        <taxon>Bacteria</taxon>
        <taxon>Pseudomonadati</taxon>
        <taxon>Bacteroidota</taxon>
        <taxon>Cytophagia</taxon>
        <taxon>Cytophagales</taxon>
        <taxon>Hymenobacteraceae</taxon>
        <taxon>Hymenobacter</taxon>
    </lineage>
</organism>
<feature type="domain" description="Oxidoreductase molybdopterin-binding" evidence="3">
    <location>
        <begin position="116"/>
        <end position="276"/>
    </location>
</feature>
<evidence type="ECO:0000259" key="3">
    <source>
        <dbReference type="Pfam" id="PF00174"/>
    </source>
</evidence>
<keyword evidence="2" id="KW-0812">Transmembrane</keyword>
<feature type="transmembrane region" description="Helical" evidence="2">
    <location>
        <begin position="41"/>
        <end position="59"/>
    </location>
</feature>
<reference evidence="4 5" key="1">
    <citation type="submission" date="2019-06" db="EMBL/GenBank/DDBJ databases">
        <authorList>
            <person name="Srinivasan S."/>
        </authorList>
    </citation>
    <scope>NUCLEOTIDE SEQUENCE [LARGE SCALE GENOMIC DNA]</scope>
    <source>
        <strain evidence="4 5">17J68-5</strain>
    </source>
</reference>
<dbReference type="InterPro" id="IPR036374">
    <property type="entry name" value="OxRdtase_Mopterin-bd_sf"/>
</dbReference>
<name>A0A5B7ZZF8_9BACT</name>
<dbReference type="AlphaFoldDB" id="A0A5B7ZZF8"/>
<dbReference type="KEGG" id="hyj:FHG12_03515"/>
<dbReference type="PANTHER" id="PTHR43032">
    <property type="entry name" value="PROTEIN-METHIONINE-SULFOXIDE REDUCTASE"/>
    <property type="match status" value="1"/>
</dbReference>
<dbReference type="EMBL" id="CP040896">
    <property type="protein sequence ID" value="QDA59232.1"/>
    <property type="molecule type" value="Genomic_DNA"/>
</dbReference>
<feature type="region of interest" description="Disordered" evidence="1">
    <location>
        <begin position="1"/>
        <end position="32"/>
    </location>
</feature>
<dbReference type="Proteomes" id="UP000305398">
    <property type="component" value="Chromosome"/>
</dbReference>
<proteinExistence type="predicted"/>
<dbReference type="InterPro" id="IPR000572">
    <property type="entry name" value="OxRdtase_Mopterin-bd_dom"/>
</dbReference>
<dbReference type="Gene3D" id="3.90.420.10">
    <property type="entry name" value="Oxidoreductase, molybdopterin-binding domain"/>
    <property type="match status" value="1"/>
</dbReference>
<keyword evidence="2" id="KW-0472">Membrane</keyword>
<evidence type="ECO:0000313" key="5">
    <source>
        <dbReference type="Proteomes" id="UP000305398"/>
    </source>
</evidence>
<sequence>MAYPESSQPAASGPALPESQPTTPVSDEAVERQAARRTRRAFLVGGVAALAGIVGWNWLLDAPQEDGLAAPLRRVLDANGRLATAYFRNTRLATEFPKSRAKPLRKNGTEGLKSALDAVAWRLQVQRYAPAGTTPRMQEFTLDEVKALPRVEMTTEFKCIEGWSTIVTWAGTRLSDFLAKYPLATRSGRPVDPNNPPTDLAPYVSLVTPDKEYYVGLEIESALHPQTLLCYEMNGTPLTPEHGAPLRLVTPLKYGIKHIKRIGTIAFLDQRPPDYWAVRGYDWHAGH</sequence>
<dbReference type="RefSeq" id="WP_139514332.1">
    <property type="nucleotide sequence ID" value="NZ_CP040896.1"/>
</dbReference>
<dbReference type="Pfam" id="PF00174">
    <property type="entry name" value="Oxidored_molyb"/>
    <property type="match status" value="1"/>
</dbReference>
<evidence type="ECO:0000313" key="4">
    <source>
        <dbReference type="EMBL" id="QDA59232.1"/>
    </source>
</evidence>
<evidence type="ECO:0000256" key="2">
    <source>
        <dbReference type="SAM" id="Phobius"/>
    </source>
</evidence>
<keyword evidence="2" id="KW-1133">Transmembrane helix</keyword>
<gene>
    <name evidence="4" type="ORF">FHG12_03515</name>
</gene>
<dbReference type="OrthoDB" id="9778777at2"/>
<dbReference type="SUPFAM" id="SSF56524">
    <property type="entry name" value="Oxidoreductase molybdopterin-binding domain"/>
    <property type="match status" value="1"/>
</dbReference>
<feature type="compositionally biased region" description="Polar residues" evidence="1">
    <location>
        <begin position="1"/>
        <end position="10"/>
    </location>
</feature>
<keyword evidence="5" id="KW-1185">Reference proteome</keyword>
<protein>
    <submittedName>
        <fullName evidence="4">Molybdopterin-binding oxidoreductase</fullName>
    </submittedName>
</protein>
<accession>A0A5B7ZZF8</accession>
<evidence type="ECO:0000256" key="1">
    <source>
        <dbReference type="SAM" id="MobiDB-lite"/>
    </source>
</evidence>